<dbReference type="RefSeq" id="WP_379751006.1">
    <property type="nucleotide sequence ID" value="NZ_JBHTCP010000051.1"/>
</dbReference>
<evidence type="ECO:0000313" key="5">
    <source>
        <dbReference type="EMBL" id="MFC7373255.1"/>
    </source>
</evidence>
<name>A0ABW2NS03_9BACL</name>
<feature type="domain" description="SH3b" evidence="3">
    <location>
        <begin position="257"/>
        <end position="321"/>
    </location>
</feature>
<organism evidence="5 6">
    <name type="scientific">Fictibacillus iocasae</name>
    <dbReference type="NCBI Taxonomy" id="2715437"/>
    <lineage>
        <taxon>Bacteria</taxon>
        <taxon>Bacillati</taxon>
        <taxon>Bacillota</taxon>
        <taxon>Bacilli</taxon>
        <taxon>Bacillales</taxon>
        <taxon>Fictibacillaceae</taxon>
        <taxon>Fictibacillus</taxon>
    </lineage>
</organism>
<keyword evidence="1" id="KW-0732">Signal</keyword>
<evidence type="ECO:0000259" key="3">
    <source>
        <dbReference type="Pfam" id="PF08239"/>
    </source>
</evidence>
<protein>
    <submittedName>
        <fullName evidence="5">Ig-like domain-containing protein</fullName>
    </submittedName>
</protein>
<dbReference type="InterPro" id="IPR041498">
    <property type="entry name" value="Big_6"/>
</dbReference>
<dbReference type="EMBL" id="JBHTCP010000051">
    <property type="protein sequence ID" value="MFC7373255.1"/>
    <property type="molecule type" value="Genomic_DNA"/>
</dbReference>
<dbReference type="InterPro" id="IPR023346">
    <property type="entry name" value="Lysozyme-like_dom_sf"/>
</dbReference>
<dbReference type="Pfam" id="PF01464">
    <property type="entry name" value="SLT"/>
    <property type="match status" value="1"/>
</dbReference>
<dbReference type="Gene3D" id="2.60.40.10">
    <property type="entry name" value="Immunoglobulins"/>
    <property type="match status" value="2"/>
</dbReference>
<feature type="chain" id="PRO_5047383071" evidence="1">
    <location>
        <begin position="20"/>
        <end position="568"/>
    </location>
</feature>
<evidence type="ECO:0000256" key="1">
    <source>
        <dbReference type="SAM" id="SignalP"/>
    </source>
</evidence>
<dbReference type="Pfam" id="PF08239">
    <property type="entry name" value="SH3_3"/>
    <property type="match status" value="1"/>
</dbReference>
<dbReference type="InterPro" id="IPR013783">
    <property type="entry name" value="Ig-like_fold"/>
</dbReference>
<dbReference type="Gene3D" id="2.30.30.40">
    <property type="entry name" value="SH3 Domains"/>
    <property type="match status" value="1"/>
</dbReference>
<keyword evidence="6" id="KW-1185">Reference proteome</keyword>
<comment type="caution">
    <text evidence="5">The sequence shown here is derived from an EMBL/GenBank/DDBJ whole genome shotgun (WGS) entry which is preliminary data.</text>
</comment>
<accession>A0ABW2NS03</accession>
<dbReference type="Pfam" id="PF17936">
    <property type="entry name" value="Big_6"/>
    <property type="match status" value="2"/>
</dbReference>
<feature type="domain" description="Bacterial Ig" evidence="4">
    <location>
        <begin position="406"/>
        <end position="483"/>
    </location>
</feature>
<gene>
    <name evidence="5" type="ORF">ACFQPF_16560</name>
</gene>
<dbReference type="InterPro" id="IPR003646">
    <property type="entry name" value="SH3-like_bac-type"/>
</dbReference>
<dbReference type="InterPro" id="IPR008258">
    <property type="entry name" value="Transglycosylase_SLT_dom_1"/>
</dbReference>
<dbReference type="Proteomes" id="UP001596549">
    <property type="component" value="Unassembled WGS sequence"/>
</dbReference>
<proteinExistence type="predicted"/>
<feature type="domain" description="Transglycosylase SLT" evidence="2">
    <location>
        <begin position="58"/>
        <end position="164"/>
    </location>
</feature>
<feature type="domain" description="Bacterial Ig" evidence="4">
    <location>
        <begin position="496"/>
        <end position="568"/>
    </location>
</feature>
<reference evidence="6" key="1">
    <citation type="journal article" date="2019" name="Int. J. Syst. Evol. Microbiol.">
        <title>The Global Catalogue of Microorganisms (GCM) 10K type strain sequencing project: providing services to taxonomists for standard genome sequencing and annotation.</title>
        <authorList>
            <consortium name="The Broad Institute Genomics Platform"/>
            <consortium name="The Broad Institute Genome Sequencing Center for Infectious Disease"/>
            <person name="Wu L."/>
            <person name="Ma J."/>
        </authorList>
    </citation>
    <scope>NUCLEOTIDE SEQUENCE [LARGE SCALE GENOMIC DNA]</scope>
    <source>
        <strain evidence="6">NBRC 106396</strain>
    </source>
</reference>
<evidence type="ECO:0000259" key="2">
    <source>
        <dbReference type="Pfam" id="PF01464"/>
    </source>
</evidence>
<feature type="signal peptide" evidence="1">
    <location>
        <begin position="1"/>
        <end position="19"/>
    </location>
</feature>
<dbReference type="Gene3D" id="1.10.530.10">
    <property type="match status" value="1"/>
</dbReference>
<evidence type="ECO:0000259" key="4">
    <source>
        <dbReference type="Pfam" id="PF17936"/>
    </source>
</evidence>
<sequence>MKKLLITGILLAGTASAFALPAHTSALDVSWSSKCSSYGELKVGVNPSRQHVNCLLTAAALANSIPPEVLKSVAVQENENWVQYNSDGSPFVSTDNGIGLMQLTNQPQFETSKLENDLTYNIQAGAEHLNSMYHERTDLPKTTIADQKFVIENWYFPIMAYNGIKPVNSPIVKSPNSPDYGKINRKAYQEEVSLKIVKNEYMESISLAQYPFTLSDFEYDPNSERNIQFTKKLYVLSGELHESNYTFSAGSRVKVTDNVNVRQKPDTQSTLIKTLTTGTELVVTGPFAFTEKMSNKNQFVWYPVKTTDNKISGYVSSAYLKKMLIRPVIHDVDDNDTSISGSTLPNSEVTIQFGASKKVIYTDSKGIFKTTVQPLRADTIITAFYKDSLNRLSPLAETRVFDKTPPSKPIVNPISSISVKVTGKAEAYSTIEIKSGKTTIGKAKTDASGKFSASIKNQAAGLTLRVFAADASGNISEKTEKVIADKTPPVRPVISTTITTKTTTVSGTAEKNSIVTLKAGKHVIGTKKADAYGKFKIIIKPQKSRTVIFGTAKDAAGNVSSPYKVTVK</sequence>
<dbReference type="SUPFAM" id="SSF53955">
    <property type="entry name" value="Lysozyme-like"/>
    <property type="match status" value="1"/>
</dbReference>
<evidence type="ECO:0000313" key="6">
    <source>
        <dbReference type="Proteomes" id="UP001596549"/>
    </source>
</evidence>